<feature type="compositionally biased region" description="Basic and acidic residues" evidence="1">
    <location>
        <begin position="13"/>
        <end position="22"/>
    </location>
</feature>
<dbReference type="EMBL" id="CAAALY010007661">
    <property type="protein sequence ID" value="VEL09953.1"/>
    <property type="molecule type" value="Genomic_DNA"/>
</dbReference>
<dbReference type="AlphaFoldDB" id="A0A3S5B0S6"/>
<proteinExistence type="predicted"/>
<feature type="region of interest" description="Disordered" evidence="1">
    <location>
        <begin position="13"/>
        <end position="41"/>
    </location>
</feature>
<feature type="region of interest" description="Disordered" evidence="1">
    <location>
        <begin position="134"/>
        <end position="177"/>
    </location>
</feature>
<evidence type="ECO:0000313" key="3">
    <source>
        <dbReference type="Proteomes" id="UP000784294"/>
    </source>
</evidence>
<evidence type="ECO:0000313" key="2">
    <source>
        <dbReference type="EMBL" id="VEL09953.1"/>
    </source>
</evidence>
<evidence type="ECO:0000256" key="1">
    <source>
        <dbReference type="SAM" id="MobiDB-lite"/>
    </source>
</evidence>
<dbReference type="OrthoDB" id="332390at2759"/>
<keyword evidence="3" id="KW-1185">Reference proteome</keyword>
<dbReference type="Proteomes" id="UP000784294">
    <property type="component" value="Unassembled WGS sequence"/>
</dbReference>
<accession>A0A3S5B0S6</accession>
<gene>
    <name evidence="2" type="ORF">PXEA_LOCUS3393</name>
</gene>
<sequence>MFQPGSVKIEFCTTKESDESKEPILSVSNPDPPLVRSESDKKSKLQVPTLCTSTLLSSCSITNKCGSDVPSTSQNATSESRHFCTNSAELLLYAWLDAALVGIATRLGRHSYPVRHSNLSSGSAGVRRKFSSSSCSSSSSITSVPPPAPETHSTLSGTPSISDSTPVDSAPDCSSSSKAAISVNTDISSAPLLSPGMNTCPLEATREAEAIETVKSLEIISKINSSDTSIDNSHTVCSDENPVKETAKIEMVVDQKQLIQISGATTNDKISLGSPTLSASENSTLQKSENILSHSHLAELQRRYSDILLSIGKSVGPRALAGPINLEEHTSTLMSSCSTTNKCASDVPSTSQIATSESRHFCTNSAELLLYGWLDVAFAGIATHLGRYLYPVRHLNLSSGSAGVRLHHPHLRLKSALFYTRLFFFFQGSSEDKTLRSGSSAGAYFWPSAISTGGSGCNASPFTSASHSTTPNIAPNIHDGFSLGSNWTTVSGDPKQVDADSVLAPSDTPLATSSKPLTSDIVGPTSLTNSALDPGAPSTHNMAVAAGSLDVSVDSNGSAVRTTTGWQRWCKHVYEASSPAQLHLLARALERGSRRAAQAGRGVPAAVAAYAARFPLPPLVCTACR</sequence>
<comment type="caution">
    <text evidence="2">The sequence shown here is derived from an EMBL/GenBank/DDBJ whole genome shotgun (WGS) entry which is preliminary data.</text>
</comment>
<reference evidence="2" key="1">
    <citation type="submission" date="2018-11" db="EMBL/GenBank/DDBJ databases">
        <authorList>
            <consortium name="Pathogen Informatics"/>
        </authorList>
    </citation>
    <scope>NUCLEOTIDE SEQUENCE</scope>
</reference>
<feature type="region of interest" description="Disordered" evidence="1">
    <location>
        <begin position="494"/>
        <end position="519"/>
    </location>
</feature>
<protein>
    <submittedName>
        <fullName evidence="2">Uncharacterized protein</fullName>
    </submittedName>
</protein>
<feature type="compositionally biased region" description="Polar residues" evidence="1">
    <location>
        <begin position="151"/>
        <end position="177"/>
    </location>
</feature>
<organism evidence="2 3">
    <name type="scientific">Protopolystoma xenopodis</name>
    <dbReference type="NCBI Taxonomy" id="117903"/>
    <lineage>
        <taxon>Eukaryota</taxon>
        <taxon>Metazoa</taxon>
        <taxon>Spiralia</taxon>
        <taxon>Lophotrochozoa</taxon>
        <taxon>Platyhelminthes</taxon>
        <taxon>Monogenea</taxon>
        <taxon>Polyopisthocotylea</taxon>
        <taxon>Polystomatidea</taxon>
        <taxon>Polystomatidae</taxon>
        <taxon>Protopolystoma</taxon>
    </lineage>
</organism>
<name>A0A3S5B0S6_9PLAT</name>